<dbReference type="Proteomes" id="UP000029738">
    <property type="component" value="Unassembled WGS sequence"/>
</dbReference>
<evidence type="ECO:0000256" key="2">
    <source>
        <dbReference type="ARBA" id="ARBA00022505"/>
    </source>
</evidence>
<gene>
    <name evidence="6" type="primary">modA</name>
    <name evidence="7" type="ORF">DA73_0233180</name>
    <name evidence="6" type="ORF">DA73_0400005730</name>
</gene>
<dbReference type="PIRSF" id="PIRSF004846">
    <property type="entry name" value="ModA"/>
    <property type="match status" value="1"/>
</dbReference>
<evidence type="ECO:0000313" key="8">
    <source>
        <dbReference type="Proteomes" id="UP000029738"/>
    </source>
</evidence>
<dbReference type="PROSITE" id="PS51257">
    <property type="entry name" value="PROKAR_LIPOPROTEIN"/>
    <property type="match status" value="1"/>
</dbReference>
<evidence type="ECO:0000256" key="4">
    <source>
        <dbReference type="ARBA" id="ARBA00022729"/>
    </source>
</evidence>
<feature type="binding site" evidence="5">
    <location>
        <position position="70"/>
    </location>
    <ligand>
        <name>molybdate</name>
        <dbReference type="ChEBI" id="CHEBI:36264"/>
    </ligand>
</feature>
<evidence type="ECO:0000313" key="6">
    <source>
        <dbReference type="EMBL" id="KAF3885015.1"/>
    </source>
</evidence>
<comment type="caution">
    <text evidence="7">The sequence shown here is derived from an EMBL/GenBank/DDBJ whole genome shotgun (WGS) entry which is preliminary data.</text>
</comment>
<dbReference type="NCBIfam" id="TIGR01256">
    <property type="entry name" value="modA"/>
    <property type="match status" value="1"/>
</dbReference>
<keyword evidence="4" id="KW-0732">Signal</keyword>
<sequence>MKKKDVFCTLIYSVVVSVFFVSCTNVNKESKFTTLTVYASTSLKSALLDIKKIYNQEHPNIIIKYKLANSGTLEKLIEEGYKGDIIITSKAKVLDNLQAKNFLLASTRQNLLGNQIVLIVPKDSKSISDFKDLTHRQIQKIAVGDTTQEASGKYAVEIFLKLGILDQVKQKFVFLSKNSEILSFIESGKANAGLVYATDAILSEGVKIVTLAPQGLHSPIIYPIAILKTSPHPSEARSFIQFLQTKRAEAVFLKYRFIVNSNISN</sequence>
<proteinExistence type="inferred from homology"/>
<dbReference type="GO" id="GO:1901359">
    <property type="term" value="F:tungstate binding"/>
    <property type="evidence" value="ECO:0007669"/>
    <property type="project" value="UniProtKB-ARBA"/>
</dbReference>
<evidence type="ECO:0000256" key="3">
    <source>
        <dbReference type="ARBA" id="ARBA00022723"/>
    </source>
</evidence>
<dbReference type="STRING" id="1479485.DA73_0233180"/>
<dbReference type="FunFam" id="3.40.190.10:FF:000035">
    <property type="entry name" value="Molybdate ABC transporter substrate-binding protein"/>
    <property type="match status" value="1"/>
</dbReference>
<dbReference type="RefSeq" id="WP_038088859.1">
    <property type="nucleotide sequence ID" value="NZ_JHEG04000001.1"/>
</dbReference>
<dbReference type="InterPro" id="IPR050682">
    <property type="entry name" value="ModA/WtpA"/>
</dbReference>
<evidence type="ECO:0000256" key="1">
    <source>
        <dbReference type="ARBA" id="ARBA00009175"/>
    </source>
</evidence>
<dbReference type="GO" id="GO:0046872">
    <property type="term" value="F:metal ion binding"/>
    <property type="evidence" value="ECO:0007669"/>
    <property type="project" value="UniProtKB-KW"/>
</dbReference>
<dbReference type="Gene3D" id="3.40.190.10">
    <property type="entry name" value="Periplasmic binding protein-like II"/>
    <property type="match status" value="2"/>
</dbReference>
<dbReference type="Pfam" id="PF13531">
    <property type="entry name" value="SBP_bac_11"/>
    <property type="match status" value="1"/>
</dbReference>
<dbReference type="GO" id="GO:0015689">
    <property type="term" value="P:molybdate ion transport"/>
    <property type="evidence" value="ECO:0007669"/>
    <property type="project" value="InterPro"/>
</dbReference>
<protein>
    <submittedName>
        <fullName evidence="6">Molybdate ABC transporter substrate-binding protein</fullName>
    </submittedName>
</protein>
<dbReference type="EMBL" id="JHEG04000001">
    <property type="protein sequence ID" value="KAF3885015.1"/>
    <property type="molecule type" value="Genomic_DNA"/>
</dbReference>
<dbReference type="PANTHER" id="PTHR30632">
    <property type="entry name" value="MOLYBDATE-BINDING PERIPLASMIC PROTEIN"/>
    <property type="match status" value="1"/>
</dbReference>
<keyword evidence="8" id="KW-1185">Reference proteome</keyword>
<evidence type="ECO:0000256" key="5">
    <source>
        <dbReference type="PIRSR" id="PIRSR004846-1"/>
    </source>
</evidence>
<evidence type="ECO:0000313" key="7">
    <source>
        <dbReference type="EMBL" id="KIE09244.1"/>
    </source>
</evidence>
<keyword evidence="3 5" id="KW-0479">Metal-binding</keyword>
<dbReference type="InterPro" id="IPR005950">
    <property type="entry name" value="ModA"/>
</dbReference>
<feature type="binding site" evidence="5">
    <location>
        <position position="196"/>
    </location>
    <ligand>
        <name>molybdate</name>
        <dbReference type="ChEBI" id="CHEBI:36264"/>
    </ligand>
</feature>
<organism evidence="7">
    <name type="scientific">Tolypothrix bouteillei VB521301</name>
    <dbReference type="NCBI Taxonomy" id="1479485"/>
    <lineage>
        <taxon>Bacteria</taxon>
        <taxon>Bacillati</taxon>
        <taxon>Cyanobacteriota</taxon>
        <taxon>Cyanophyceae</taxon>
        <taxon>Nostocales</taxon>
        <taxon>Tolypothrichaceae</taxon>
        <taxon>Tolypothrix</taxon>
    </lineage>
</organism>
<keyword evidence="2 5" id="KW-0500">Molybdenum</keyword>
<comment type="similarity">
    <text evidence="1">Belongs to the bacterial solute-binding protein ModA family.</text>
</comment>
<dbReference type="OrthoDB" id="9785015at2"/>
<dbReference type="SUPFAM" id="SSF53850">
    <property type="entry name" value="Periplasmic binding protein-like II"/>
    <property type="match status" value="1"/>
</dbReference>
<dbReference type="PANTHER" id="PTHR30632:SF0">
    <property type="entry name" value="SULFATE-BINDING PROTEIN"/>
    <property type="match status" value="1"/>
</dbReference>
<reference evidence="7" key="1">
    <citation type="journal article" date="2015" name="Genome Announc.">
        <title>Draft Genome Sequence of Tolypothrix boutellei Strain VB521301.</title>
        <authorList>
            <person name="Chandrababunaidu M.M."/>
            <person name="Singh D."/>
            <person name="Sen D."/>
            <person name="Bhan S."/>
            <person name="Das S."/>
            <person name="Gupta A."/>
            <person name="Adhikary S.P."/>
            <person name="Tripathy S."/>
        </authorList>
    </citation>
    <scope>NUCLEOTIDE SEQUENCE</scope>
    <source>
        <strain evidence="7">VB521301</strain>
    </source>
</reference>
<name>A0A0C1QUQ1_9CYAN</name>
<dbReference type="AlphaFoldDB" id="A0A0C1QUQ1"/>
<dbReference type="GO" id="GO:0030973">
    <property type="term" value="F:molybdate ion binding"/>
    <property type="evidence" value="ECO:0007669"/>
    <property type="project" value="TreeGrafter"/>
</dbReference>
<dbReference type="EMBL" id="JHEG02000058">
    <property type="protein sequence ID" value="KIE09244.1"/>
    <property type="molecule type" value="Genomic_DNA"/>
</dbReference>
<accession>A0A0C1QUQ1</accession>
<reference evidence="6" key="2">
    <citation type="submission" date="2019-11" db="EMBL/GenBank/DDBJ databases">
        <title>Improved Assembly of Tolypothrix boutellei genome.</title>
        <authorList>
            <person name="Sarangi A.N."/>
            <person name="Mukherjee M."/>
            <person name="Ghosh S."/>
            <person name="Singh D."/>
            <person name="Das A."/>
            <person name="Kant S."/>
            <person name="Prusty A."/>
            <person name="Tripathy S."/>
        </authorList>
    </citation>
    <scope>NUCLEOTIDE SEQUENCE</scope>
    <source>
        <strain evidence="6">VB521301</strain>
    </source>
</reference>
<feature type="binding site" evidence="5">
    <location>
        <position position="42"/>
    </location>
    <ligand>
        <name>molybdate</name>
        <dbReference type="ChEBI" id="CHEBI:36264"/>
    </ligand>
</feature>